<feature type="compositionally biased region" description="Basic and acidic residues" evidence="1">
    <location>
        <begin position="204"/>
        <end position="230"/>
    </location>
</feature>
<protein>
    <submittedName>
        <fullName evidence="2">Uncharacterized protein</fullName>
    </submittedName>
</protein>
<feature type="region of interest" description="Disordered" evidence="1">
    <location>
        <begin position="156"/>
        <end position="243"/>
    </location>
</feature>
<feature type="region of interest" description="Disordered" evidence="1">
    <location>
        <begin position="101"/>
        <end position="141"/>
    </location>
</feature>
<gene>
    <name evidence="2" type="ORF">OCS_02092</name>
</gene>
<organism evidence="2 3">
    <name type="scientific">Ophiocordyceps sinensis (strain Co18 / CGMCC 3.14243)</name>
    <name type="common">Yarsagumba caterpillar fungus</name>
    <name type="synonym">Hirsutella sinensis</name>
    <dbReference type="NCBI Taxonomy" id="911162"/>
    <lineage>
        <taxon>Eukaryota</taxon>
        <taxon>Fungi</taxon>
        <taxon>Dikarya</taxon>
        <taxon>Ascomycota</taxon>
        <taxon>Pezizomycotina</taxon>
        <taxon>Sordariomycetes</taxon>
        <taxon>Hypocreomycetidae</taxon>
        <taxon>Hypocreales</taxon>
        <taxon>Ophiocordycipitaceae</taxon>
        <taxon>Ophiocordyceps</taxon>
    </lineage>
</organism>
<sequence>MEKQTAEERRRKWQWQTADGAHALVKSCLGATLWPCGVYSRTSSRLSSSLAGLGTIYDQGYCNPDGMSSGHRSRNEGKCRRARANGQSCTSRYLLEHDALYPSGTSRGVPRLDSDPATAQPAAASRHKLTDDQAAQADVATRSHLQGRCGVGDQAAALATKHTGREHRLEANQAVGTPRREEPQALKDEPTVAAARSDGGAAHGLDHDVKVDSASLDARHGLRSDKELKTKLPVKKPQASGGG</sequence>
<feature type="compositionally biased region" description="Basic and acidic residues" evidence="1">
    <location>
        <begin position="178"/>
        <end position="190"/>
    </location>
</feature>
<dbReference type="HOGENOM" id="CLU_1142876_0_0_1"/>
<evidence type="ECO:0000256" key="1">
    <source>
        <dbReference type="SAM" id="MobiDB-lite"/>
    </source>
</evidence>
<reference evidence="2 3" key="1">
    <citation type="journal article" date="2013" name="Chin. Sci. Bull.">
        <title>Genome survey uncovers the secrets of sex and lifestyle in caterpillar fungus.</title>
        <authorList>
            <person name="Hu X."/>
            <person name="Zhang Y."/>
            <person name="Xiao G."/>
            <person name="Zheng P."/>
            <person name="Xia Y."/>
            <person name="Zhang X."/>
            <person name="St Leger R.J."/>
            <person name="Liu X."/>
            <person name="Wang C."/>
        </authorList>
    </citation>
    <scope>NUCLEOTIDE SEQUENCE [LARGE SCALE GENOMIC DNA]</scope>
    <source>
        <strain evidence="3">Co18 / CGMCC 3.14243</strain>
        <tissue evidence="2">Fruit-body</tissue>
    </source>
</reference>
<dbReference type="EMBL" id="KE652338">
    <property type="protein sequence ID" value="EQL02203.1"/>
    <property type="molecule type" value="Genomic_DNA"/>
</dbReference>
<dbReference type="AlphaFoldDB" id="T5AK61"/>
<dbReference type="Proteomes" id="UP000019374">
    <property type="component" value="Unassembled WGS sequence"/>
</dbReference>
<accession>T5AK61</accession>
<name>T5AK61_OPHSC</name>
<evidence type="ECO:0000313" key="3">
    <source>
        <dbReference type="Proteomes" id="UP000019374"/>
    </source>
</evidence>
<proteinExistence type="predicted"/>
<evidence type="ECO:0000313" key="2">
    <source>
        <dbReference type="EMBL" id="EQL02203.1"/>
    </source>
</evidence>